<feature type="compositionally biased region" description="Gly residues" evidence="1">
    <location>
        <begin position="435"/>
        <end position="450"/>
    </location>
</feature>
<evidence type="ECO:0000256" key="1">
    <source>
        <dbReference type="SAM" id="MobiDB-lite"/>
    </source>
</evidence>
<feature type="compositionally biased region" description="Low complexity" evidence="1">
    <location>
        <begin position="371"/>
        <end position="392"/>
    </location>
</feature>
<keyword evidence="3" id="KW-1185">Reference proteome</keyword>
<feature type="non-terminal residue" evidence="2">
    <location>
        <position position="1"/>
    </location>
</feature>
<evidence type="ECO:0000313" key="2">
    <source>
        <dbReference type="EMBL" id="CAK0900015.1"/>
    </source>
</evidence>
<evidence type="ECO:0000313" key="3">
    <source>
        <dbReference type="Proteomes" id="UP001189429"/>
    </source>
</evidence>
<protein>
    <submittedName>
        <fullName evidence="2">Uncharacterized protein</fullName>
    </submittedName>
</protein>
<feature type="compositionally biased region" description="Basic residues" evidence="1">
    <location>
        <begin position="412"/>
        <end position="434"/>
    </location>
</feature>
<gene>
    <name evidence="2" type="ORF">PCOR1329_LOCUS77417</name>
</gene>
<organism evidence="2 3">
    <name type="scientific">Prorocentrum cordatum</name>
    <dbReference type="NCBI Taxonomy" id="2364126"/>
    <lineage>
        <taxon>Eukaryota</taxon>
        <taxon>Sar</taxon>
        <taxon>Alveolata</taxon>
        <taxon>Dinophyceae</taxon>
        <taxon>Prorocentrales</taxon>
        <taxon>Prorocentraceae</taxon>
        <taxon>Prorocentrum</taxon>
    </lineage>
</organism>
<dbReference type="EMBL" id="CAUYUJ010020711">
    <property type="protein sequence ID" value="CAK0900015.1"/>
    <property type="molecule type" value="Genomic_DNA"/>
</dbReference>
<accession>A0ABN9XJN3</accession>
<sequence>VTSPEAPAVFNGLRDRVARWVQKSNKALSDQSLPIKVAAYRNTWCILYEQPSPYHFLFQYYLRDAGVQMAWVGTGKMLLNLEYSEEDDLERLTSLILKAAKAFQADGWWYQGTMPGIGYLANLIVGPSLRFHFGSLLMLLGAENEYAAFHCQVILAKDPTTRMEKQEQFVNKAKKALTAAKGAQFAAELAAEAYRAETAKALKEYQHAQEFMAQMDTRDGEAKHIDRIAEDICEAAWSNTVDRRAGMINWIWELRRRLRRLRLRRDPSKGPRAPGAASFYSVELGFDSSAEFTRHILFLDGISGARGQSFIRGGSDFIADTWSFEAFGHPGPAGPYPEADGYGEEFEAAGDELEAAEEAEAAQEEAEEPQEAAGAEEGQGAAAAEEAAGLEEAPQEEFAEEPVEASAEERRRAARGGRRHRGALAGSRRSRGGRGGRGGGAPGGPRGRAGGPEALAAERSAREAETETLLLRVAALEAHVSRRREEEAGVGAEELREAERRLQRRVAVGALAEAERREDEVALRDAVGAAEAAGVEPDRIQALRGAPPALRAAAEPRAEGPAAGAGGFAAAACSLVAAGAVGAAANRRRASAKVWT</sequence>
<name>A0ABN9XJN3_9DINO</name>
<feature type="compositionally biased region" description="Acidic residues" evidence="1">
    <location>
        <begin position="393"/>
        <end position="403"/>
    </location>
</feature>
<comment type="caution">
    <text evidence="2">The sequence shown here is derived from an EMBL/GenBank/DDBJ whole genome shotgun (WGS) entry which is preliminary data.</text>
</comment>
<reference evidence="2" key="1">
    <citation type="submission" date="2023-10" db="EMBL/GenBank/DDBJ databases">
        <authorList>
            <person name="Chen Y."/>
            <person name="Shah S."/>
            <person name="Dougan E. K."/>
            <person name="Thang M."/>
            <person name="Chan C."/>
        </authorList>
    </citation>
    <scope>NUCLEOTIDE SEQUENCE [LARGE SCALE GENOMIC DNA]</scope>
</reference>
<dbReference type="Proteomes" id="UP001189429">
    <property type="component" value="Unassembled WGS sequence"/>
</dbReference>
<feature type="region of interest" description="Disordered" evidence="1">
    <location>
        <begin position="351"/>
        <end position="458"/>
    </location>
</feature>
<proteinExistence type="predicted"/>
<feature type="compositionally biased region" description="Acidic residues" evidence="1">
    <location>
        <begin position="351"/>
        <end position="370"/>
    </location>
</feature>